<keyword evidence="2" id="KW-1185">Reference proteome</keyword>
<accession>A0A164NA89</accession>
<sequence>MTEVEESNEPSLLPEFYRPIAESLAGPHQLYSHFAGEELKALCSLAQTCRAFQYEAERIIFRDLLFEQQKSCPSELMDALQTRKAEYVEKITIMDSAINVQNRLKSARMRGRPMVYISYTTLPFDRMSRLRAIHISKIFLDKPTFIDRSLFQVLHEKLVENTLRSFSSSISLNSHELQFLLRQSNLTHLRLPSMADHPTLIPSPTFLPLLENLTIARGSIDHLLDLLKTRPVKCLVFEHIPNNFTMPNFPHRLEMIRLEIGLISPNKVIHFLEQRTRDCPNIQVLSFRLRLTLDSSASIKRNILSPLLHALEDFTHLQALHIYLFGCHISREIITDFFIDRTSSNTTLPRQLQTVLLVCKVKERNWSVELRREGGSDLSNGLEGTERWIICKTVDEYEWMHRWKNW</sequence>
<organism evidence="1 2">
    <name type="scientific">Sistotremastrum niveocremeum HHB9708</name>
    <dbReference type="NCBI Taxonomy" id="1314777"/>
    <lineage>
        <taxon>Eukaryota</taxon>
        <taxon>Fungi</taxon>
        <taxon>Dikarya</taxon>
        <taxon>Basidiomycota</taxon>
        <taxon>Agaricomycotina</taxon>
        <taxon>Agaricomycetes</taxon>
        <taxon>Sistotremastrales</taxon>
        <taxon>Sistotremastraceae</taxon>
        <taxon>Sertulicium</taxon>
        <taxon>Sertulicium niveocremeum</taxon>
    </lineage>
</organism>
<gene>
    <name evidence="1" type="ORF">SISNIDRAFT_470872</name>
</gene>
<evidence type="ECO:0000313" key="2">
    <source>
        <dbReference type="Proteomes" id="UP000076722"/>
    </source>
</evidence>
<evidence type="ECO:0000313" key="1">
    <source>
        <dbReference type="EMBL" id="KZS87507.1"/>
    </source>
</evidence>
<reference evidence="1 2" key="1">
    <citation type="journal article" date="2016" name="Mol. Biol. Evol.">
        <title>Comparative Genomics of Early-Diverging Mushroom-Forming Fungi Provides Insights into the Origins of Lignocellulose Decay Capabilities.</title>
        <authorList>
            <person name="Nagy L.G."/>
            <person name="Riley R."/>
            <person name="Tritt A."/>
            <person name="Adam C."/>
            <person name="Daum C."/>
            <person name="Floudas D."/>
            <person name="Sun H."/>
            <person name="Yadav J.S."/>
            <person name="Pangilinan J."/>
            <person name="Larsson K.H."/>
            <person name="Matsuura K."/>
            <person name="Barry K."/>
            <person name="Labutti K."/>
            <person name="Kuo R."/>
            <person name="Ohm R.A."/>
            <person name="Bhattacharya S.S."/>
            <person name="Shirouzu T."/>
            <person name="Yoshinaga Y."/>
            <person name="Martin F.M."/>
            <person name="Grigoriev I.V."/>
            <person name="Hibbett D.S."/>
        </authorList>
    </citation>
    <scope>NUCLEOTIDE SEQUENCE [LARGE SCALE GENOMIC DNA]</scope>
    <source>
        <strain evidence="1 2">HHB9708</strain>
    </source>
</reference>
<dbReference type="Proteomes" id="UP000076722">
    <property type="component" value="Unassembled WGS sequence"/>
</dbReference>
<dbReference type="SUPFAM" id="SSF52047">
    <property type="entry name" value="RNI-like"/>
    <property type="match status" value="1"/>
</dbReference>
<name>A0A164NA89_9AGAM</name>
<dbReference type="EMBL" id="KV419448">
    <property type="protein sequence ID" value="KZS87507.1"/>
    <property type="molecule type" value="Genomic_DNA"/>
</dbReference>
<evidence type="ECO:0008006" key="3">
    <source>
        <dbReference type="Google" id="ProtNLM"/>
    </source>
</evidence>
<dbReference type="AlphaFoldDB" id="A0A164NA89"/>
<protein>
    <recommendedName>
        <fullName evidence="3">F-box domain-containing protein</fullName>
    </recommendedName>
</protein>
<proteinExistence type="predicted"/>
<dbReference type="OrthoDB" id="3232239at2759"/>